<reference evidence="1" key="1">
    <citation type="submission" date="2020-08" db="EMBL/GenBank/DDBJ databases">
        <title>Multicomponent nature underlies the extraordinary mechanical properties of spider dragline silk.</title>
        <authorList>
            <person name="Kono N."/>
            <person name="Nakamura H."/>
            <person name="Mori M."/>
            <person name="Yoshida Y."/>
            <person name="Ohtoshi R."/>
            <person name="Malay A.D."/>
            <person name="Moran D.A.P."/>
            <person name="Tomita M."/>
            <person name="Numata K."/>
            <person name="Arakawa K."/>
        </authorList>
    </citation>
    <scope>NUCLEOTIDE SEQUENCE</scope>
</reference>
<comment type="caution">
    <text evidence="1">The sequence shown here is derived from an EMBL/GenBank/DDBJ whole genome shotgun (WGS) entry which is preliminary data.</text>
</comment>
<protein>
    <submittedName>
        <fullName evidence="1">Uncharacterized protein</fullName>
    </submittedName>
</protein>
<dbReference type="EMBL" id="BMAW01093477">
    <property type="protein sequence ID" value="GFS60561.1"/>
    <property type="molecule type" value="Genomic_DNA"/>
</dbReference>
<dbReference type="AlphaFoldDB" id="A0A8X6KMT1"/>
<evidence type="ECO:0000313" key="2">
    <source>
        <dbReference type="Proteomes" id="UP000887013"/>
    </source>
</evidence>
<name>A0A8X6KMT1_NEPPI</name>
<evidence type="ECO:0000313" key="1">
    <source>
        <dbReference type="EMBL" id="GFS60561.1"/>
    </source>
</evidence>
<organism evidence="1 2">
    <name type="scientific">Nephila pilipes</name>
    <name type="common">Giant wood spider</name>
    <name type="synonym">Nephila maculata</name>
    <dbReference type="NCBI Taxonomy" id="299642"/>
    <lineage>
        <taxon>Eukaryota</taxon>
        <taxon>Metazoa</taxon>
        <taxon>Ecdysozoa</taxon>
        <taxon>Arthropoda</taxon>
        <taxon>Chelicerata</taxon>
        <taxon>Arachnida</taxon>
        <taxon>Araneae</taxon>
        <taxon>Araneomorphae</taxon>
        <taxon>Entelegynae</taxon>
        <taxon>Araneoidea</taxon>
        <taxon>Nephilidae</taxon>
        <taxon>Nephila</taxon>
    </lineage>
</organism>
<proteinExistence type="predicted"/>
<accession>A0A8X6KMT1</accession>
<gene>
    <name evidence="1" type="ORF">NPIL_696241</name>
</gene>
<keyword evidence="2" id="KW-1185">Reference proteome</keyword>
<dbReference type="Proteomes" id="UP000887013">
    <property type="component" value="Unassembled WGS sequence"/>
</dbReference>
<sequence>MVLDSFVLMIYSRTSSVPGEFLRELREFDRSISGGRWVYHLENGYPVGPCIRCFRMILKRGVWYLSPQRISQLSGFNSARSSSGRFHENSRDGSIWFAQFKEKLLLLKS</sequence>